<comment type="caution">
    <text evidence="2">The sequence shown here is derived from an EMBL/GenBank/DDBJ whole genome shotgun (WGS) entry which is preliminary data.</text>
</comment>
<feature type="transmembrane region" description="Helical" evidence="1">
    <location>
        <begin position="63"/>
        <end position="83"/>
    </location>
</feature>
<reference evidence="2 3" key="1">
    <citation type="submission" date="2018-03" db="EMBL/GenBank/DDBJ databases">
        <title>Aerobic endospore-forming bacteria genome sequencing and assembly.</title>
        <authorList>
            <person name="Cavalcante D.A."/>
            <person name="Driks A."/>
            <person name="Putonti C."/>
            <person name="De-Souza M.T."/>
        </authorList>
    </citation>
    <scope>NUCLEOTIDE SEQUENCE [LARGE SCALE GENOMIC DNA]</scope>
    <source>
        <strain evidence="2 3">SDF0037</strain>
    </source>
</reference>
<keyword evidence="1" id="KW-0472">Membrane</keyword>
<dbReference type="RefSeq" id="WP_142510910.1">
    <property type="nucleotide sequence ID" value="NZ_SADV01000036.1"/>
</dbReference>
<evidence type="ECO:0000313" key="2">
    <source>
        <dbReference type="EMBL" id="TQR27507.1"/>
    </source>
</evidence>
<feature type="transmembrane region" description="Helical" evidence="1">
    <location>
        <begin position="12"/>
        <end position="27"/>
    </location>
</feature>
<dbReference type="AlphaFoldDB" id="A0A544U7U9"/>
<gene>
    <name evidence="2" type="ORF">C7Y47_23270</name>
</gene>
<dbReference type="Proteomes" id="UP000317944">
    <property type="component" value="Unassembled WGS sequence"/>
</dbReference>
<evidence type="ECO:0000313" key="3">
    <source>
        <dbReference type="Proteomes" id="UP000317944"/>
    </source>
</evidence>
<organism evidence="2 3">
    <name type="scientific">Lysinibacillus sphaericus</name>
    <name type="common">Bacillus sphaericus</name>
    <dbReference type="NCBI Taxonomy" id="1421"/>
    <lineage>
        <taxon>Bacteria</taxon>
        <taxon>Bacillati</taxon>
        <taxon>Bacillota</taxon>
        <taxon>Bacilli</taxon>
        <taxon>Bacillales</taxon>
        <taxon>Bacillaceae</taxon>
        <taxon>Lysinibacillus</taxon>
    </lineage>
</organism>
<dbReference type="OrthoDB" id="2737824at2"/>
<keyword evidence="1" id="KW-1133">Transmembrane helix</keyword>
<name>A0A544U7U9_LYSSH</name>
<proteinExistence type="predicted"/>
<dbReference type="EMBL" id="SADV01000036">
    <property type="protein sequence ID" value="TQR27507.1"/>
    <property type="molecule type" value="Genomic_DNA"/>
</dbReference>
<feature type="transmembrane region" description="Helical" evidence="1">
    <location>
        <begin position="89"/>
        <end position="107"/>
    </location>
</feature>
<keyword evidence="1" id="KW-0812">Transmembrane</keyword>
<sequence length="117" mass="13800">MVNFFNKYSKYIVLLIFIFEIIYIGIPDYVNPVFIYEYLIFFGLSYLFAIIQDFFNPSAKTDILLRVVIIMSSLVILITSIYYKATFSLIFSMIMFSAISFTLYLAIKQNKMNKQQD</sequence>
<protein>
    <submittedName>
        <fullName evidence="2">Uncharacterized protein</fullName>
    </submittedName>
</protein>
<accession>A0A544U7U9</accession>
<feature type="transmembrane region" description="Helical" evidence="1">
    <location>
        <begin position="33"/>
        <end position="51"/>
    </location>
</feature>
<evidence type="ECO:0000256" key="1">
    <source>
        <dbReference type="SAM" id="Phobius"/>
    </source>
</evidence>